<protein>
    <submittedName>
        <fullName evidence="10">Cytochrome p450</fullName>
    </submittedName>
</protein>
<dbReference type="InterPro" id="IPR047146">
    <property type="entry name" value="Cyt_P450_E_CYP52_fungi"/>
</dbReference>
<dbReference type="GO" id="GO:0004497">
    <property type="term" value="F:monooxygenase activity"/>
    <property type="evidence" value="ECO:0007669"/>
    <property type="project" value="UniProtKB-KW"/>
</dbReference>
<organism evidence="10 11">
    <name type="scientific">Lasallia pustulata</name>
    <dbReference type="NCBI Taxonomy" id="136370"/>
    <lineage>
        <taxon>Eukaryota</taxon>
        <taxon>Fungi</taxon>
        <taxon>Dikarya</taxon>
        <taxon>Ascomycota</taxon>
        <taxon>Pezizomycotina</taxon>
        <taxon>Lecanoromycetes</taxon>
        <taxon>OSLEUM clade</taxon>
        <taxon>Umbilicariomycetidae</taxon>
        <taxon>Umbilicariales</taxon>
        <taxon>Umbilicariaceae</taxon>
        <taxon>Lasallia</taxon>
    </lineage>
</organism>
<dbReference type="GO" id="GO:0005506">
    <property type="term" value="F:iron ion binding"/>
    <property type="evidence" value="ECO:0007669"/>
    <property type="project" value="InterPro"/>
</dbReference>
<reference evidence="11" key="1">
    <citation type="submission" date="2017-03" db="EMBL/GenBank/DDBJ databases">
        <authorList>
            <person name="Sharma R."/>
            <person name="Thines M."/>
        </authorList>
    </citation>
    <scope>NUCLEOTIDE SEQUENCE [LARGE SCALE GENOMIC DNA]</scope>
</reference>
<feature type="binding site" description="axial binding residue" evidence="7">
    <location>
        <position position="458"/>
    </location>
    <ligand>
        <name>heme</name>
        <dbReference type="ChEBI" id="CHEBI:30413"/>
    </ligand>
    <ligandPart>
        <name>Fe</name>
        <dbReference type="ChEBI" id="CHEBI:18248"/>
    </ligandPart>
</feature>
<sequence>MIDELLKSLSFGRVFSAAIVIYSIVFYSRRLRVDREIRALGGHAPKVRTYLPLGIDFVYRGITATVKHRNLELWEWLFKSGNANCPYTVEVNVASERLLFTADVENIKAILTTQFADYGKGEPFHKDWRDFLGDGIFTTDGAEWHKNRQLIRPQFIKDRVSDLETFEVHVQKLIGLMGGRGEEVDVSELFFRYTLDAITDFLLGRTINSLANPQVKFAEAFAEVQRVQNIISRAGPFNWLVPRRSFFAGIKILDSFVTPYIDDALRLSPSDLEAKTKSSTGYTFLHALASFTRDRTTIRDQIVSVLLAGRDTTAAMLSWLFYELSAHPAIVRTLRAEILARLGPRTPPTYDDLKNMRYLQHVLSETLRLYPGVPFNVRLALHDTTLPHGGGPDGLQPIGIRKNTPVGYSTLLMQRRRDLYPEPSAAFPDVAVFAPERWEHWTPKSWTYIPFNGGPRICIGQQFALTEMGYTVVRILQRFERVERYWKDGEQVLKAEIVLQPGAGVRVGFWEAKGEA</sequence>
<dbReference type="Gene3D" id="1.10.630.10">
    <property type="entry name" value="Cytochrome P450"/>
    <property type="match status" value="1"/>
</dbReference>
<keyword evidence="9" id="KW-1133">Transmembrane helix</keyword>
<dbReference type="GO" id="GO:0020037">
    <property type="term" value="F:heme binding"/>
    <property type="evidence" value="ECO:0007669"/>
    <property type="project" value="InterPro"/>
</dbReference>
<keyword evidence="9" id="KW-0472">Membrane</keyword>
<evidence type="ECO:0000256" key="4">
    <source>
        <dbReference type="ARBA" id="ARBA00023002"/>
    </source>
</evidence>
<dbReference type="PANTHER" id="PTHR24287:SF5">
    <property type="entry name" value="P450, PUTATIVE (EUROFUNG)-RELATED"/>
    <property type="match status" value="1"/>
</dbReference>
<evidence type="ECO:0000313" key="11">
    <source>
        <dbReference type="Proteomes" id="UP000192927"/>
    </source>
</evidence>
<proteinExistence type="inferred from homology"/>
<dbReference type="PRINTS" id="PR00463">
    <property type="entry name" value="EP450I"/>
</dbReference>
<dbReference type="Pfam" id="PF00067">
    <property type="entry name" value="p450"/>
    <property type="match status" value="1"/>
</dbReference>
<keyword evidence="7 8" id="KW-0349">Heme</keyword>
<evidence type="ECO:0000256" key="8">
    <source>
        <dbReference type="RuleBase" id="RU000461"/>
    </source>
</evidence>
<dbReference type="SUPFAM" id="SSF48264">
    <property type="entry name" value="Cytochrome P450"/>
    <property type="match status" value="1"/>
</dbReference>
<evidence type="ECO:0000256" key="9">
    <source>
        <dbReference type="SAM" id="Phobius"/>
    </source>
</evidence>
<evidence type="ECO:0000256" key="1">
    <source>
        <dbReference type="ARBA" id="ARBA00001971"/>
    </source>
</evidence>
<evidence type="ECO:0000313" key="10">
    <source>
        <dbReference type="EMBL" id="SLM36002.1"/>
    </source>
</evidence>
<evidence type="ECO:0000256" key="3">
    <source>
        <dbReference type="ARBA" id="ARBA00022723"/>
    </source>
</evidence>
<dbReference type="Proteomes" id="UP000192927">
    <property type="component" value="Unassembled WGS sequence"/>
</dbReference>
<dbReference type="PANTHER" id="PTHR24287">
    <property type="entry name" value="P450, PUTATIVE (EUROFUNG)-RELATED"/>
    <property type="match status" value="1"/>
</dbReference>
<dbReference type="GO" id="GO:0016705">
    <property type="term" value="F:oxidoreductase activity, acting on paired donors, with incorporation or reduction of molecular oxygen"/>
    <property type="evidence" value="ECO:0007669"/>
    <property type="project" value="InterPro"/>
</dbReference>
<keyword evidence="11" id="KW-1185">Reference proteome</keyword>
<keyword evidence="6 8" id="KW-0503">Monooxygenase</keyword>
<dbReference type="InterPro" id="IPR001128">
    <property type="entry name" value="Cyt_P450"/>
</dbReference>
<dbReference type="InterPro" id="IPR036396">
    <property type="entry name" value="Cyt_P450_sf"/>
</dbReference>
<dbReference type="InterPro" id="IPR002401">
    <property type="entry name" value="Cyt_P450_E_grp-I"/>
</dbReference>
<keyword evidence="4 8" id="KW-0560">Oxidoreductase</keyword>
<evidence type="ECO:0000256" key="7">
    <source>
        <dbReference type="PIRSR" id="PIRSR602401-1"/>
    </source>
</evidence>
<accession>A0A1W5CZ33</accession>
<comment type="cofactor">
    <cofactor evidence="1 7">
        <name>heme</name>
        <dbReference type="ChEBI" id="CHEBI:30413"/>
    </cofactor>
</comment>
<evidence type="ECO:0000256" key="6">
    <source>
        <dbReference type="ARBA" id="ARBA00023033"/>
    </source>
</evidence>
<keyword evidence="5 7" id="KW-0408">Iron</keyword>
<dbReference type="AlphaFoldDB" id="A0A1W5CZ33"/>
<dbReference type="EMBL" id="FWEW01000869">
    <property type="protein sequence ID" value="SLM36002.1"/>
    <property type="molecule type" value="Genomic_DNA"/>
</dbReference>
<dbReference type="InterPro" id="IPR017972">
    <property type="entry name" value="Cyt_P450_CS"/>
</dbReference>
<evidence type="ECO:0000256" key="2">
    <source>
        <dbReference type="ARBA" id="ARBA00010617"/>
    </source>
</evidence>
<comment type="similarity">
    <text evidence="2 8">Belongs to the cytochrome P450 family.</text>
</comment>
<evidence type="ECO:0000256" key="5">
    <source>
        <dbReference type="ARBA" id="ARBA00023004"/>
    </source>
</evidence>
<dbReference type="PRINTS" id="PR00385">
    <property type="entry name" value="P450"/>
</dbReference>
<feature type="transmembrane region" description="Helical" evidence="9">
    <location>
        <begin position="12"/>
        <end position="28"/>
    </location>
</feature>
<name>A0A1W5CZ33_9LECA</name>
<keyword evidence="3 7" id="KW-0479">Metal-binding</keyword>
<dbReference type="PROSITE" id="PS00086">
    <property type="entry name" value="CYTOCHROME_P450"/>
    <property type="match status" value="1"/>
</dbReference>
<dbReference type="CDD" id="cd11063">
    <property type="entry name" value="CYP52"/>
    <property type="match status" value="1"/>
</dbReference>
<keyword evidence="9" id="KW-0812">Transmembrane</keyword>